<dbReference type="WBParaSite" id="ACRNAN_scaffold189.g21202.t1">
    <property type="protein sequence ID" value="ACRNAN_scaffold189.g21202.t1"/>
    <property type="gene ID" value="ACRNAN_scaffold189.g21202"/>
</dbReference>
<dbReference type="AlphaFoldDB" id="A0A914D736"/>
<accession>A0A914D736</accession>
<protein>
    <submittedName>
        <fullName evidence="2">Uncharacterized protein</fullName>
    </submittedName>
</protein>
<name>A0A914D736_9BILA</name>
<evidence type="ECO:0000313" key="1">
    <source>
        <dbReference type="Proteomes" id="UP000887540"/>
    </source>
</evidence>
<reference evidence="2" key="1">
    <citation type="submission" date="2022-11" db="UniProtKB">
        <authorList>
            <consortium name="WormBaseParasite"/>
        </authorList>
    </citation>
    <scope>IDENTIFICATION</scope>
</reference>
<evidence type="ECO:0000313" key="2">
    <source>
        <dbReference type="WBParaSite" id="ACRNAN_scaffold189.g21202.t1"/>
    </source>
</evidence>
<sequence>MNGSSLFSLPDQQYNSSSGNSFTTTIDGHISIQVVANLTKEFSLKRFCRGNSLDDRSILTVEYLPSVLCDQSPNLILKFLISYFRLKENELWVIPKIDGNKKTTYEISKEFSIELDPNYFYVANSHKFRPFYPFHDSACEKRDIKISWNDAFKKCYSESKFTQITHEKKPTWKKLGKTVEVTSNHTFMNLTIDVFPKNCTPKDPIHIPRIHVLKFNGTDSNEILYKPMKRLLSLESIGRTKILREKLDSWITGQNETLYQPDPYLLGKDKALALRFSFNIENLGYSHGLSILDGFDASSSQCFDKCFSDSNTLEFWMNDEWEECFETTTHFEYRP</sequence>
<dbReference type="Proteomes" id="UP000887540">
    <property type="component" value="Unplaced"/>
</dbReference>
<keyword evidence="1" id="KW-1185">Reference proteome</keyword>
<proteinExistence type="predicted"/>
<organism evidence="1 2">
    <name type="scientific">Acrobeloides nanus</name>
    <dbReference type="NCBI Taxonomy" id="290746"/>
    <lineage>
        <taxon>Eukaryota</taxon>
        <taxon>Metazoa</taxon>
        <taxon>Ecdysozoa</taxon>
        <taxon>Nematoda</taxon>
        <taxon>Chromadorea</taxon>
        <taxon>Rhabditida</taxon>
        <taxon>Tylenchina</taxon>
        <taxon>Cephalobomorpha</taxon>
        <taxon>Cephaloboidea</taxon>
        <taxon>Cephalobidae</taxon>
        <taxon>Acrobeloides</taxon>
    </lineage>
</organism>